<reference evidence="5" key="1">
    <citation type="submission" date="2023-08" db="EMBL/GenBank/DDBJ databases">
        <title>A de novo genome assembly of Solanum verrucosum Schlechtendal, a Mexican diploid species geographically isolated from the other diploid A-genome species in potato relatives.</title>
        <authorList>
            <person name="Hosaka K."/>
        </authorList>
    </citation>
    <scope>NUCLEOTIDE SEQUENCE</scope>
    <source>
        <tissue evidence="5">Young leaves</tissue>
    </source>
</reference>
<evidence type="ECO:0000256" key="2">
    <source>
        <dbReference type="ARBA" id="ARBA00022989"/>
    </source>
</evidence>
<protein>
    <recommendedName>
        <fullName evidence="7">ABC transmembrane type-1 domain-containing protein</fullName>
    </recommendedName>
</protein>
<evidence type="ECO:0000256" key="1">
    <source>
        <dbReference type="ARBA" id="ARBA00022692"/>
    </source>
</evidence>
<dbReference type="GO" id="GO:0016020">
    <property type="term" value="C:membrane"/>
    <property type="evidence" value="ECO:0007669"/>
    <property type="project" value="InterPro"/>
</dbReference>
<dbReference type="GO" id="GO:0005524">
    <property type="term" value="F:ATP binding"/>
    <property type="evidence" value="ECO:0007669"/>
    <property type="project" value="InterPro"/>
</dbReference>
<gene>
    <name evidence="5" type="ORF">MTR67_039069</name>
</gene>
<evidence type="ECO:0008006" key="7">
    <source>
        <dbReference type="Google" id="ProtNLM"/>
    </source>
</evidence>
<proteinExistence type="predicted"/>
<evidence type="ECO:0000313" key="6">
    <source>
        <dbReference type="Proteomes" id="UP001234989"/>
    </source>
</evidence>
<dbReference type="InterPro" id="IPR036640">
    <property type="entry name" value="ABC1_TM_sf"/>
</dbReference>
<sequence length="97" mass="10803">MLLNSFRLLSKLEIFRADETPLEVPPKQIIKLGAQLDNFIHYMATFLSGFVVEFTPVWQVALVAIVTPVVVPLIVVIGAIYTMTSVKLSRKSKEALS</sequence>
<keyword evidence="1 4" id="KW-0812">Transmembrane</keyword>
<feature type="transmembrane region" description="Helical" evidence="4">
    <location>
        <begin position="57"/>
        <end position="83"/>
    </location>
</feature>
<dbReference type="EMBL" id="CP133620">
    <property type="protein sequence ID" value="WMV45684.1"/>
    <property type="molecule type" value="Genomic_DNA"/>
</dbReference>
<evidence type="ECO:0000313" key="5">
    <source>
        <dbReference type="EMBL" id="WMV45684.1"/>
    </source>
</evidence>
<name>A0AAF0UGZ4_SOLVR</name>
<accession>A0AAF0UGZ4</accession>
<dbReference type="Proteomes" id="UP001234989">
    <property type="component" value="Chromosome 9"/>
</dbReference>
<dbReference type="AlphaFoldDB" id="A0AAF0UGZ4"/>
<keyword evidence="2 4" id="KW-1133">Transmembrane helix</keyword>
<evidence type="ECO:0000256" key="3">
    <source>
        <dbReference type="ARBA" id="ARBA00023136"/>
    </source>
</evidence>
<organism evidence="5 6">
    <name type="scientific">Solanum verrucosum</name>
    <dbReference type="NCBI Taxonomy" id="315347"/>
    <lineage>
        <taxon>Eukaryota</taxon>
        <taxon>Viridiplantae</taxon>
        <taxon>Streptophyta</taxon>
        <taxon>Embryophyta</taxon>
        <taxon>Tracheophyta</taxon>
        <taxon>Spermatophyta</taxon>
        <taxon>Magnoliopsida</taxon>
        <taxon>eudicotyledons</taxon>
        <taxon>Gunneridae</taxon>
        <taxon>Pentapetalae</taxon>
        <taxon>asterids</taxon>
        <taxon>lamiids</taxon>
        <taxon>Solanales</taxon>
        <taxon>Solanaceae</taxon>
        <taxon>Solanoideae</taxon>
        <taxon>Solaneae</taxon>
        <taxon>Solanum</taxon>
    </lineage>
</organism>
<keyword evidence="3 4" id="KW-0472">Membrane</keyword>
<keyword evidence="6" id="KW-1185">Reference proteome</keyword>
<dbReference type="SUPFAM" id="SSF90123">
    <property type="entry name" value="ABC transporter transmembrane region"/>
    <property type="match status" value="1"/>
</dbReference>
<evidence type="ECO:0000256" key="4">
    <source>
        <dbReference type="SAM" id="Phobius"/>
    </source>
</evidence>
<dbReference type="Gene3D" id="1.20.1560.10">
    <property type="entry name" value="ABC transporter type 1, transmembrane domain"/>
    <property type="match status" value="1"/>
</dbReference>